<keyword evidence="3 12" id="KW-0813">Transport</keyword>
<feature type="compositionally biased region" description="Polar residues" evidence="14">
    <location>
        <begin position="348"/>
        <end position="362"/>
    </location>
</feature>
<sequence>MSSSFVSPRKLSPLVLGLHLAMASVGGAAFFASPSALAQQSSVNIPAGPLSASLNSLAQQRGVVLSYDPALLDGLNNTALNGQYTFEQAATKLLAGSGVALQPTSAGYTLVKNSPAGTSTLKAVTVTAEGEPAYGAAAAAGFSAKNAKIGVLGERSLLETPFSVNVISAEQLENAGVKNLANLVRLDPSLTSSFSAVGYYDAISIRGLSLNNWTNYYKNGLLFANQAKTPFENIERVEVMRGLTGFLQGFAAPGGAINYVTERPTPTWQRKAEIVVDEFGTFMPGIDVGGPLTEDGRLGIRINAAGGQENFFVDEVETDRGFASVALDWLATDRLTIQFDAQVDQREGTTQPSLELNTNGQVPQGVDPSKYLGQPWATYDTLTREYALAADLRINDQWKASFKINDAHLYRDDFSANIGNIQANGDFDIQEYKSIGEVRDSRNMEFAVRGDLTLGTVRHEVAAGYTQRKLAAVFGNSVFRTVGTSNLYNHVIIADPNGVPGAPSLAILNRDKGVFISDFMTFNDKWQALLGLRSSDVEFFSAFSPTVYEDTVTTPTAALIYKPVPSTSIYASYVEGLEQGGTAPASANNRNEQLEPVTAEQTEIGVKTEWFNGGLVTTAALFETEVPLSYLDQASNVFGYFGTRRHRGLELTGTGQVWEGGRINAGLVALDAKSLNTGTPANDGKVPQGVSERQATLWLDQATGVRGLTAQFGLRHSGKRALDAQNSVFLPAWTVADVGLRYATQLQGKNASVGLLVQNVTDKTYFNEGSFRNIYFGSKRALSLTASLEF</sequence>
<evidence type="ECO:0000256" key="11">
    <source>
        <dbReference type="ARBA" id="ARBA00023237"/>
    </source>
</evidence>
<proteinExistence type="inferred from homology"/>
<dbReference type="PANTHER" id="PTHR32552:SF82">
    <property type="entry name" value="FCUA PROTEIN"/>
    <property type="match status" value="1"/>
</dbReference>
<dbReference type="Pfam" id="PF07715">
    <property type="entry name" value="Plug"/>
    <property type="match status" value="1"/>
</dbReference>
<dbReference type="EMBL" id="CP053084">
    <property type="protein sequence ID" value="QJR30102.1"/>
    <property type="molecule type" value="Genomic_DNA"/>
</dbReference>
<dbReference type="NCBIfam" id="TIGR01783">
    <property type="entry name" value="TonB-siderophor"/>
    <property type="match status" value="1"/>
</dbReference>
<keyword evidence="11 12" id="KW-0998">Cell outer membrane</keyword>
<feature type="signal peptide" evidence="15">
    <location>
        <begin position="1"/>
        <end position="38"/>
    </location>
</feature>
<keyword evidence="5" id="KW-0406">Ion transport</keyword>
<evidence type="ECO:0000313" key="17">
    <source>
        <dbReference type="EMBL" id="QJR30102.1"/>
    </source>
</evidence>
<feature type="domain" description="Secretin/TonB short N-terminal" evidence="16">
    <location>
        <begin position="63"/>
        <end position="113"/>
    </location>
</feature>
<feature type="chain" id="PRO_5045619379" evidence="15">
    <location>
        <begin position="39"/>
        <end position="790"/>
    </location>
</feature>
<keyword evidence="18" id="KW-1185">Reference proteome</keyword>
<dbReference type="PANTHER" id="PTHR32552">
    <property type="entry name" value="FERRICHROME IRON RECEPTOR-RELATED"/>
    <property type="match status" value="1"/>
</dbReference>
<dbReference type="Pfam" id="PF00593">
    <property type="entry name" value="TonB_dep_Rec_b-barrel"/>
    <property type="match status" value="1"/>
</dbReference>
<comment type="similarity">
    <text evidence="2 12 13">Belongs to the TonB-dependent receptor family.</text>
</comment>
<dbReference type="InterPro" id="IPR012910">
    <property type="entry name" value="Plug_dom"/>
</dbReference>
<dbReference type="Gene3D" id="2.40.170.20">
    <property type="entry name" value="TonB-dependent receptor, beta-barrel domain"/>
    <property type="match status" value="1"/>
</dbReference>
<evidence type="ECO:0000256" key="3">
    <source>
        <dbReference type="ARBA" id="ARBA00022448"/>
    </source>
</evidence>
<keyword evidence="7" id="KW-0408">Iron</keyword>
<keyword evidence="10 17" id="KW-0675">Receptor</keyword>
<evidence type="ECO:0000256" key="4">
    <source>
        <dbReference type="ARBA" id="ARBA00022452"/>
    </source>
</evidence>
<keyword evidence="5" id="KW-0410">Iron transport</keyword>
<keyword evidence="6 12" id="KW-0812">Transmembrane</keyword>
<evidence type="ECO:0000256" key="5">
    <source>
        <dbReference type="ARBA" id="ARBA00022496"/>
    </source>
</evidence>
<evidence type="ECO:0000256" key="2">
    <source>
        <dbReference type="ARBA" id="ARBA00009810"/>
    </source>
</evidence>
<dbReference type="CDD" id="cd01347">
    <property type="entry name" value="ligand_gated_channel"/>
    <property type="match status" value="1"/>
</dbReference>
<evidence type="ECO:0000313" key="18">
    <source>
        <dbReference type="Proteomes" id="UP000501130"/>
    </source>
</evidence>
<reference evidence="17 18" key="1">
    <citation type="submission" date="2020-05" db="EMBL/GenBank/DDBJ databases">
        <title>Compete genome of Limnobacter sp. SAORIC-580.</title>
        <authorList>
            <person name="Song J."/>
            <person name="Cho J.-C."/>
        </authorList>
    </citation>
    <scope>NUCLEOTIDE SEQUENCE [LARGE SCALE GENOMIC DNA]</scope>
    <source>
        <strain evidence="17 18">SAORIC-580</strain>
    </source>
</reference>
<evidence type="ECO:0000256" key="9">
    <source>
        <dbReference type="ARBA" id="ARBA00023136"/>
    </source>
</evidence>
<gene>
    <name evidence="17" type="ORF">HKT17_10470</name>
</gene>
<dbReference type="InterPro" id="IPR039426">
    <property type="entry name" value="TonB-dep_rcpt-like"/>
</dbReference>
<dbReference type="Gene3D" id="2.170.130.10">
    <property type="entry name" value="TonB-dependent receptor, plug domain"/>
    <property type="match status" value="1"/>
</dbReference>
<keyword evidence="9 12" id="KW-0472">Membrane</keyword>
<comment type="subcellular location">
    <subcellularLocation>
        <location evidence="1 12">Cell outer membrane</location>
        <topology evidence="1 12">Multi-pass membrane protein</topology>
    </subcellularLocation>
</comment>
<evidence type="ECO:0000256" key="10">
    <source>
        <dbReference type="ARBA" id="ARBA00023170"/>
    </source>
</evidence>
<evidence type="ECO:0000259" key="16">
    <source>
        <dbReference type="SMART" id="SM00965"/>
    </source>
</evidence>
<evidence type="ECO:0000256" key="15">
    <source>
        <dbReference type="SAM" id="SignalP"/>
    </source>
</evidence>
<evidence type="ECO:0000256" key="6">
    <source>
        <dbReference type="ARBA" id="ARBA00022692"/>
    </source>
</evidence>
<dbReference type="SUPFAM" id="SSF56935">
    <property type="entry name" value="Porins"/>
    <property type="match status" value="1"/>
</dbReference>
<dbReference type="InterPro" id="IPR000531">
    <property type="entry name" value="Beta-barrel_TonB"/>
</dbReference>
<dbReference type="SMART" id="SM00965">
    <property type="entry name" value="STN"/>
    <property type="match status" value="1"/>
</dbReference>
<evidence type="ECO:0000256" key="14">
    <source>
        <dbReference type="SAM" id="MobiDB-lite"/>
    </source>
</evidence>
<keyword evidence="4 12" id="KW-1134">Transmembrane beta strand</keyword>
<keyword evidence="8 13" id="KW-0798">TonB box</keyword>
<dbReference type="PROSITE" id="PS52016">
    <property type="entry name" value="TONB_DEPENDENT_REC_3"/>
    <property type="match status" value="1"/>
</dbReference>
<evidence type="ECO:0000256" key="8">
    <source>
        <dbReference type="ARBA" id="ARBA00023077"/>
    </source>
</evidence>
<dbReference type="InterPro" id="IPR010105">
    <property type="entry name" value="TonB_sidphr_rcpt"/>
</dbReference>
<accession>A0ABX6N6Q9</accession>
<dbReference type="Gene3D" id="3.55.50.30">
    <property type="match status" value="1"/>
</dbReference>
<dbReference type="InterPro" id="IPR037066">
    <property type="entry name" value="Plug_dom_sf"/>
</dbReference>
<name>A0ABX6N6Q9_9BURK</name>
<evidence type="ECO:0000256" key="13">
    <source>
        <dbReference type="RuleBase" id="RU003357"/>
    </source>
</evidence>
<dbReference type="InterPro" id="IPR011662">
    <property type="entry name" value="Secretin/TonB_short_N"/>
</dbReference>
<protein>
    <submittedName>
        <fullName evidence="17">TonB-dependent receptor</fullName>
    </submittedName>
</protein>
<dbReference type="RefSeq" id="WP_171099940.1">
    <property type="nucleotide sequence ID" value="NZ_CP053084.1"/>
</dbReference>
<organism evidence="17 18">
    <name type="scientific">Limnobacter profundi</name>
    <dbReference type="NCBI Taxonomy" id="2732163"/>
    <lineage>
        <taxon>Bacteria</taxon>
        <taxon>Pseudomonadati</taxon>
        <taxon>Pseudomonadota</taxon>
        <taxon>Betaproteobacteria</taxon>
        <taxon>Burkholderiales</taxon>
        <taxon>Burkholderiaceae</taxon>
        <taxon>Limnobacter</taxon>
    </lineage>
</organism>
<dbReference type="Proteomes" id="UP000501130">
    <property type="component" value="Chromosome"/>
</dbReference>
<dbReference type="InterPro" id="IPR036942">
    <property type="entry name" value="Beta-barrel_TonB_sf"/>
</dbReference>
<evidence type="ECO:0000256" key="12">
    <source>
        <dbReference type="PROSITE-ProRule" id="PRU01360"/>
    </source>
</evidence>
<keyword evidence="15" id="KW-0732">Signal</keyword>
<evidence type="ECO:0000256" key="1">
    <source>
        <dbReference type="ARBA" id="ARBA00004571"/>
    </source>
</evidence>
<evidence type="ECO:0000256" key="7">
    <source>
        <dbReference type="ARBA" id="ARBA00023004"/>
    </source>
</evidence>
<feature type="region of interest" description="Disordered" evidence="14">
    <location>
        <begin position="348"/>
        <end position="367"/>
    </location>
</feature>